<gene>
    <name evidence="1" type="ORF">OTI717_LOCUS40392</name>
</gene>
<sequence>MTDETNMDHQLAIKIGELSMGMKTTFTTEL</sequence>
<protein>
    <submittedName>
        <fullName evidence="1">Uncharacterized protein</fullName>
    </submittedName>
</protein>
<accession>A0A820ENS8</accession>
<evidence type="ECO:0000313" key="2">
    <source>
        <dbReference type="Proteomes" id="UP000663823"/>
    </source>
</evidence>
<dbReference type="AlphaFoldDB" id="A0A820ENS8"/>
<organism evidence="1 2">
    <name type="scientific">Rotaria sordida</name>
    <dbReference type="NCBI Taxonomy" id="392033"/>
    <lineage>
        <taxon>Eukaryota</taxon>
        <taxon>Metazoa</taxon>
        <taxon>Spiralia</taxon>
        <taxon>Gnathifera</taxon>
        <taxon>Rotifera</taxon>
        <taxon>Eurotatoria</taxon>
        <taxon>Bdelloidea</taxon>
        <taxon>Philodinida</taxon>
        <taxon>Philodinidae</taxon>
        <taxon>Rotaria</taxon>
    </lineage>
</organism>
<dbReference type="Proteomes" id="UP000663823">
    <property type="component" value="Unassembled WGS sequence"/>
</dbReference>
<reference evidence="1" key="1">
    <citation type="submission" date="2021-02" db="EMBL/GenBank/DDBJ databases">
        <authorList>
            <person name="Nowell W R."/>
        </authorList>
    </citation>
    <scope>NUCLEOTIDE SEQUENCE</scope>
</reference>
<comment type="caution">
    <text evidence="1">The sequence shown here is derived from an EMBL/GenBank/DDBJ whole genome shotgun (WGS) entry which is preliminary data.</text>
</comment>
<dbReference type="EMBL" id="CAJOAX010032064">
    <property type="protein sequence ID" value="CAF4249668.1"/>
    <property type="molecule type" value="Genomic_DNA"/>
</dbReference>
<evidence type="ECO:0000313" key="1">
    <source>
        <dbReference type="EMBL" id="CAF4249668.1"/>
    </source>
</evidence>
<feature type="non-terminal residue" evidence="1">
    <location>
        <position position="30"/>
    </location>
</feature>
<proteinExistence type="predicted"/>
<name>A0A820ENS8_9BILA</name>